<evidence type="ECO:0000313" key="2">
    <source>
        <dbReference type="EMBL" id="SHG43081.1"/>
    </source>
</evidence>
<dbReference type="OrthoDB" id="1071920at2"/>
<dbReference type="Proteomes" id="UP000184287">
    <property type="component" value="Unassembled WGS sequence"/>
</dbReference>
<dbReference type="Pfam" id="PF15560">
    <property type="entry name" value="Imm12"/>
    <property type="match status" value="1"/>
</dbReference>
<gene>
    <name evidence="2" type="ORF">SAMN04488522_105482</name>
</gene>
<dbReference type="AlphaFoldDB" id="A0A1M5JR95"/>
<dbReference type="InterPro" id="IPR029088">
    <property type="entry name" value="Imm12"/>
</dbReference>
<organism evidence="2 3">
    <name type="scientific">Pedobacter caeni</name>
    <dbReference type="NCBI Taxonomy" id="288992"/>
    <lineage>
        <taxon>Bacteria</taxon>
        <taxon>Pseudomonadati</taxon>
        <taxon>Bacteroidota</taxon>
        <taxon>Sphingobacteriia</taxon>
        <taxon>Sphingobacteriales</taxon>
        <taxon>Sphingobacteriaceae</taxon>
        <taxon>Pedobacter</taxon>
    </lineage>
</organism>
<keyword evidence="3" id="KW-1185">Reference proteome</keyword>
<evidence type="ECO:0000259" key="1">
    <source>
        <dbReference type="Pfam" id="PF15560"/>
    </source>
</evidence>
<dbReference type="RefSeq" id="WP_073235273.1">
    <property type="nucleotide sequence ID" value="NZ_FQUQ01000005.1"/>
</dbReference>
<dbReference type="EMBL" id="FQUQ01000005">
    <property type="protein sequence ID" value="SHG43081.1"/>
    <property type="molecule type" value="Genomic_DNA"/>
</dbReference>
<evidence type="ECO:0000313" key="3">
    <source>
        <dbReference type="Proteomes" id="UP000184287"/>
    </source>
</evidence>
<protein>
    <submittedName>
        <fullName evidence="2">Immunity protein 12</fullName>
    </submittedName>
</protein>
<feature type="domain" description="Immunity protein 12" evidence="1">
    <location>
        <begin position="1"/>
        <end position="137"/>
    </location>
</feature>
<accession>A0A1M5JR95</accession>
<reference evidence="3" key="1">
    <citation type="submission" date="2016-11" db="EMBL/GenBank/DDBJ databases">
        <authorList>
            <person name="Varghese N."/>
            <person name="Submissions S."/>
        </authorList>
    </citation>
    <scope>NUCLEOTIDE SEQUENCE [LARGE SCALE GENOMIC DNA]</scope>
    <source>
        <strain evidence="3">DSM 16990</strain>
    </source>
</reference>
<name>A0A1M5JR95_9SPHI</name>
<sequence>MDFVISTAIGGQVLSDVESNKWLKDIQIGISKILKENFKGIEIAGLQKIKINLYISGDISEYCDKIGISKSKYLKAKNEISTEFCITRDFWNKGSVNQADLQFVEFLKQSLLDLSDFVENKLNSVKISFQKDVFITTVLRSFELYNLGDS</sequence>
<proteinExistence type="predicted"/>